<dbReference type="InterPro" id="IPR045239">
    <property type="entry name" value="bHLH95_bHLH"/>
</dbReference>
<dbReference type="PANTHER" id="PTHR16223:SF383">
    <property type="entry name" value="TRANSCRIPTION FACTOR BHLH111"/>
    <property type="match status" value="1"/>
</dbReference>
<evidence type="ECO:0000256" key="6">
    <source>
        <dbReference type="SAM" id="MobiDB-lite"/>
    </source>
</evidence>
<evidence type="ECO:0000256" key="3">
    <source>
        <dbReference type="ARBA" id="ARBA00023125"/>
    </source>
</evidence>
<dbReference type="PANTHER" id="PTHR16223">
    <property type="entry name" value="TRANSCRIPTION FACTOR BHLH83-RELATED"/>
    <property type="match status" value="1"/>
</dbReference>
<feature type="region of interest" description="Disordered" evidence="6">
    <location>
        <begin position="300"/>
        <end position="344"/>
    </location>
</feature>
<protein>
    <submittedName>
        <fullName evidence="7">Putative transcription factor bHLH family</fullName>
    </submittedName>
</protein>
<evidence type="ECO:0000313" key="8">
    <source>
        <dbReference type="Proteomes" id="UP000447434"/>
    </source>
</evidence>
<keyword evidence="5" id="KW-0539">Nucleus</keyword>
<dbReference type="EMBL" id="WOCE01000006">
    <property type="protein sequence ID" value="KAE9612189.1"/>
    <property type="molecule type" value="Genomic_DNA"/>
</dbReference>
<name>A0A6A5NAP9_LUPAL</name>
<evidence type="ECO:0000256" key="5">
    <source>
        <dbReference type="ARBA" id="ARBA00023242"/>
    </source>
</evidence>
<feature type="compositionally biased region" description="Basic and acidic residues" evidence="6">
    <location>
        <begin position="300"/>
        <end position="321"/>
    </location>
</feature>
<keyword evidence="2" id="KW-0805">Transcription regulation</keyword>
<evidence type="ECO:0000256" key="1">
    <source>
        <dbReference type="ARBA" id="ARBA00004123"/>
    </source>
</evidence>
<dbReference type="InterPro" id="IPR036638">
    <property type="entry name" value="HLH_DNA-bd_sf"/>
</dbReference>
<evidence type="ECO:0000256" key="2">
    <source>
        <dbReference type="ARBA" id="ARBA00023015"/>
    </source>
</evidence>
<proteinExistence type="predicted"/>
<organism evidence="7 8">
    <name type="scientific">Lupinus albus</name>
    <name type="common">White lupine</name>
    <name type="synonym">Lupinus termis</name>
    <dbReference type="NCBI Taxonomy" id="3870"/>
    <lineage>
        <taxon>Eukaryota</taxon>
        <taxon>Viridiplantae</taxon>
        <taxon>Streptophyta</taxon>
        <taxon>Embryophyta</taxon>
        <taxon>Tracheophyta</taxon>
        <taxon>Spermatophyta</taxon>
        <taxon>Magnoliopsida</taxon>
        <taxon>eudicotyledons</taxon>
        <taxon>Gunneridae</taxon>
        <taxon>Pentapetalae</taxon>
        <taxon>rosids</taxon>
        <taxon>fabids</taxon>
        <taxon>Fabales</taxon>
        <taxon>Fabaceae</taxon>
        <taxon>Papilionoideae</taxon>
        <taxon>50 kb inversion clade</taxon>
        <taxon>genistoids sensu lato</taxon>
        <taxon>core genistoids</taxon>
        <taxon>Genisteae</taxon>
        <taxon>Lupinus</taxon>
    </lineage>
</organism>
<keyword evidence="3" id="KW-0238">DNA-binding</keyword>
<keyword evidence="4" id="KW-0804">Transcription</keyword>
<comment type="subcellular location">
    <subcellularLocation>
        <location evidence="1">Nucleus</location>
    </subcellularLocation>
</comment>
<dbReference type="GO" id="GO:0000981">
    <property type="term" value="F:DNA-binding transcription factor activity, RNA polymerase II-specific"/>
    <property type="evidence" value="ECO:0007669"/>
    <property type="project" value="TreeGrafter"/>
</dbReference>
<evidence type="ECO:0000256" key="4">
    <source>
        <dbReference type="ARBA" id="ARBA00023163"/>
    </source>
</evidence>
<reference evidence="8" key="1">
    <citation type="journal article" date="2020" name="Nat. Commun.">
        <title>Genome sequence of the cluster root forming white lupin.</title>
        <authorList>
            <person name="Hufnagel B."/>
            <person name="Marques A."/>
            <person name="Soriano A."/>
            <person name="Marques L."/>
            <person name="Divol F."/>
            <person name="Doumas P."/>
            <person name="Sallet E."/>
            <person name="Mancinotti D."/>
            <person name="Carrere S."/>
            <person name="Marande W."/>
            <person name="Arribat S."/>
            <person name="Keller J."/>
            <person name="Huneau C."/>
            <person name="Blein T."/>
            <person name="Aime D."/>
            <person name="Laguerre M."/>
            <person name="Taylor J."/>
            <person name="Schubert V."/>
            <person name="Nelson M."/>
            <person name="Geu-Flores F."/>
            <person name="Crespi M."/>
            <person name="Gallardo-Guerrero K."/>
            <person name="Delaux P.-M."/>
            <person name="Salse J."/>
            <person name="Berges H."/>
            <person name="Guyot R."/>
            <person name="Gouzy J."/>
            <person name="Peret B."/>
        </authorList>
    </citation>
    <scope>NUCLEOTIDE SEQUENCE [LARGE SCALE GENOMIC DNA]</scope>
    <source>
        <strain evidence="8">cv. Amiga</strain>
    </source>
</reference>
<dbReference type="GO" id="GO:0046983">
    <property type="term" value="F:protein dimerization activity"/>
    <property type="evidence" value="ECO:0007669"/>
    <property type="project" value="InterPro"/>
</dbReference>
<dbReference type="InterPro" id="IPR011598">
    <property type="entry name" value="bHLH_dom"/>
</dbReference>
<accession>A0A6A5NAP9</accession>
<dbReference type="Proteomes" id="UP000447434">
    <property type="component" value="Chromosome 6"/>
</dbReference>
<sequence length="454" mass="51117">MAEECDGNSVATSTSTPLNWWYLQANYVPSWNNNTNNAWNNQTNPNSSSSCEEDISVSTSLITNASNHSTHTVESSRRFVEPPARSSNELMAEHGSDNHLWSHVLLGVGSNNNQEIEEKFVDALSSKSMSNTMFEEPACDYLKKLDTNWDHHYSDSTSFNTFEKHLNGYSDAMIENNNERLTKLSNLVTTWSIAPPDPEVNNNNIHFVPQTTNNMSLNSSMDHSGGVMFPNFYGHDMRVKQQYHASEVPEATVFGKSSNTNGYQNGFNSLSSIQESGKLYNLPSYQRNFSDLISFNNRIRNNDGKGEGTAVREVKKKRCEESSETMLKKPKKDTSTASSTKVQAPKDKLADKITALQQIVSPFGKTDQASVLFEAIGYIKILQEEVQLLSNPYLKNNSHKDPWGRLDRKDKEDTKHDLRSKGLCLVPTLCTPLAYREISGPDYWTPAYRGCLYR</sequence>
<dbReference type="PROSITE" id="PS50888">
    <property type="entry name" value="BHLH"/>
    <property type="match status" value="1"/>
</dbReference>
<comment type="caution">
    <text evidence="7">The sequence shown here is derived from an EMBL/GenBank/DDBJ whole genome shotgun (WGS) entry which is preliminary data.</text>
</comment>
<dbReference type="AlphaFoldDB" id="A0A6A5NAP9"/>
<keyword evidence="8" id="KW-1185">Reference proteome</keyword>
<dbReference type="OrthoDB" id="663846at2759"/>
<gene>
    <name evidence="7" type="ORF">Lalb_Chr06g0170311</name>
</gene>
<dbReference type="SUPFAM" id="SSF47459">
    <property type="entry name" value="HLH, helix-loop-helix DNA-binding domain"/>
    <property type="match status" value="1"/>
</dbReference>
<dbReference type="InterPro" id="IPR045843">
    <property type="entry name" value="IND-like"/>
</dbReference>
<evidence type="ECO:0000313" key="7">
    <source>
        <dbReference type="EMBL" id="KAE9612189.1"/>
    </source>
</evidence>
<dbReference type="GO" id="GO:0000978">
    <property type="term" value="F:RNA polymerase II cis-regulatory region sequence-specific DNA binding"/>
    <property type="evidence" value="ECO:0007669"/>
    <property type="project" value="TreeGrafter"/>
</dbReference>
<dbReference type="CDD" id="cd11393">
    <property type="entry name" value="bHLH_AtbHLH_like"/>
    <property type="match status" value="1"/>
</dbReference>
<dbReference type="GO" id="GO:0005634">
    <property type="term" value="C:nucleus"/>
    <property type="evidence" value="ECO:0007669"/>
    <property type="project" value="UniProtKB-SubCell"/>
</dbReference>